<reference evidence="2 3" key="1">
    <citation type="submission" date="2014-05" db="EMBL/GenBank/DDBJ databases">
        <title>Draft genome sequence of Amycolatopsis rifamycinica DSM 46095.</title>
        <authorList>
            <person name="Lal R."/>
            <person name="Saxena A."/>
            <person name="Kumari R."/>
            <person name="Mukherjee U."/>
            <person name="Singh P."/>
            <person name="Sangwan N."/>
            <person name="Mahato N.K."/>
        </authorList>
    </citation>
    <scope>NUCLEOTIDE SEQUENCE [LARGE SCALE GENOMIC DNA]</scope>
    <source>
        <strain evidence="2 3">DSM 46095</strain>
    </source>
</reference>
<name>A0A066U9A2_9PSEU</name>
<gene>
    <name evidence="2" type="ORF">DV20_09365</name>
</gene>
<dbReference type="SUPFAM" id="SSF51430">
    <property type="entry name" value="NAD(P)-linked oxidoreductase"/>
    <property type="match status" value="1"/>
</dbReference>
<dbReference type="Gene3D" id="3.20.20.100">
    <property type="entry name" value="NADP-dependent oxidoreductase domain"/>
    <property type="match status" value="1"/>
</dbReference>
<sequence length="287" mass="30234">MADLGLGTAGLGDVFGEIDDEAAADVVAAAAAAGVRYFDTAPYYGFGLAERRLGRALPAGSFVVSTKAGRTLTDGGCFFDFSAAAVRRGIEGSLDRLGLDRVDIVYLHDPDDHEEQAASEAWPELCRLRDEGVVSAIGVGMNQWQMPARFVERLDVDIVLLAGRYTLLDRGGERLLDLCGERGVDVVLGGVFNSGLLIDPRPGAWFDYAPAPAELLARARRMQEIAVSAGYELAACALAFAAAHPAVTSVLVGATSAAQVRANVSAFRREVPPDLVSRLVAAGTPTP</sequence>
<dbReference type="RefSeq" id="WP_043778382.1">
    <property type="nucleotide sequence ID" value="NZ_JMQI01000019.1"/>
</dbReference>
<comment type="caution">
    <text evidence="2">The sequence shown here is derived from an EMBL/GenBank/DDBJ whole genome shotgun (WGS) entry which is preliminary data.</text>
</comment>
<dbReference type="AlphaFoldDB" id="A0A066U9A2"/>
<dbReference type="Pfam" id="PF00248">
    <property type="entry name" value="Aldo_ket_red"/>
    <property type="match status" value="1"/>
</dbReference>
<protein>
    <submittedName>
        <fullName evidence="2">Aldo/keto reductase</fullName>
    </submittedName>
</protein>
<dbReference type="Proteomes" id="UP000027345">
    <property type="component" value="Unassembled WGS sequence"/>
</dbReference>
<proteinExistence type="predicted"/>
<dbReference type="EMBL" id="JMQI01000019">
    <property type="protein sequence ID" value="KDN22452.1"/>
    <property type="molecule type" value="Genomic_DNA"/>
</dbReference>
<dbReference type="GO" id="GO:0016491">
    <property type="term" value="F:oxidoreductase activity"/>
    <property type="evidence" value="ECO:0007669"/>
    <property type="project" value="InterPro"/>
</dbReference>
<dbReference type="OrthoDB" id="9768851at2"/>
<keyword evidence="3" id="KW-1185">Reference proteome</keyword>
<feature type="domain" description="NADP-dependent oxidoreductase" evidence="1">
    <location>
        <begin position="4"/>
        <end position="280"/>
    </location>
</feature>
<evidence type="ECO:0000313" key="3">
    <source>
        <dbReference type="Proteomes" id="UP000027345"/>
    </source>
</evidence>
<dbReference type="PANTHER" id="PTHR42686:SF1">
    <property type="entry name" value="GH17980P-RELATED"/>
    <property type="match status" value="1"/>
</dbReference>
<organism evidence="2 3">
    <name type="scientific">Amycolatopsis rifamycinica</name>
    <dbReference type="NCBI Taxonomy" id="287986"/>
    <lineage>
        <taxon>Bacteria</taxon>
        <taxon>Bacillati</taxon>
        <taxon>Actinomycetota</taxon>
        <taxon>Actinomycetes</taxon>
        <taxon>Pseudonocardiales</taxon>
        <taxon>Pseudonocardiaceae</taxon>
        <taxon>Amycolatopsis</taxon>
    </lineage>
</organism>
<evidence type="ECO:0000259" key="1">
    <source>
        <dbReference type="Pfam" id="PF00248"/>
    </source>
</evidence>
<dbReference type="GO" id="GO:0005829">
    <property type="term" value="C:cytosol"/>
    <property type="evidence" value="ECO:0007669"/>
    <property type="project" value="TreeGrafter"/>
</dbReference>
<dbReference type="InterPro" id="IPR020471">
    <property type="entry name" value="AKR"/>
</dbReference>
<dbReference type="eggNOG" id="COG0667">
    <property type="taxonomic scope" value="Bacteria"/>
</dbReference>
<dbReference type="InterPro" id="IPR023210">
    <property type="entry name" value="NADP_OxRdtase_dom"/>
</dbReference>
<dbReference type="STRING" id="287986.DV20_09365"/>
<dbReference type="InterPro" id="IPR036812">
    <property type="entry name" value="NAD(P)_OxRdtase_dom_sf"/>
</dbReference>
<dbReference type="PANTHER" id="PTHR42686">
    <property type="entry name" value="GH17980P-RELATED"/>
    <property type="match status" value="1"/>
</dbReference>
<evidence type="ECO:0000313" key="2">
    <source>
        <dbReference type="EMBL" id="KDN22452.1"/>
    </source>
</evidence>
<accession>A0A066U9A2</accession>